<keyword evidence="1" id="KW-1133">Transmembrane helix</keyword>
<evidence type="ECO:0000313" key="2">
    <source>
        <dbReference type="EMBL" id="VFJ93024.1"/>
    </source>
</evidence>
<dbReference type="EMBL" id="CAADFG010000051">
    <property type="protein sequence ID" value="VFJ93024.1"/>
    <property type="molecule type" value="Genomic_DNA"/>
</dbReference>
<evidence type="ECO:0000313" key="3">
    <source>
        <dbReference type="EMBL" id="VFJ93749.1"/>
    </source>
</evidence>
<accession>A0A450UKI9</accession>
<evidence type="ECO:0000256" key="1">
    <source>
        <dbReference type="SAM" id="Phobius"/>
    </source>
</evidence>
<protein>
    <submittedName>
        <fullName evidence="2">Uncharacterized protein</fullName>
    </submittedName>
</protein>
<organism evidence="2">
    <name type="scientific">Candidatus Kentrum eta</name>
    <dbReference type="NCBI Taxonomy" id="2126337"/>
    <lineage>
        <taxon>Bacteria</taxon>
        <taxon>Pseudomonadati</taxon>
        <taxon>Pseudomonadota</taxon>
        <taxon>Gammaproteobacteria</taxon>
        <taxon>Candidatus Kentrum</taxon>
    </lineage>
</organism>
<feature type="transmembrane region" description="Helical" evidence="1">
    <location>
        <begin position="51"/>
        <end position="71"/>
    </location>
</feature>
<reference evidence="2" key="1">
    <citation type="submission" date="2019-02" db="EMBL/GenBank/DDBJ databases">
        <authorList>
            <person name="Gruber-Vodicka R. H."/>
            <person name="Seah K. B. B."/>
        </authorList>
    </citation>
    <scope>NUCLEOTIDE SEQUENCE</scope>
    <source>
        <strain evidence="4">BECK_SA2B12</strain>
        <strain evidence="2">BECK_SA2B15</strain>
        <strain evidence="3">BECK_SA2B20</strain>
    </source>
</reference>
<gene>
    <name evidence="2" type="ORF">BECKH772A_GA0070896_1005115</name>
    <name evidence="3" type="ORF">BECKH772B_GA0070898_1004915</name>
    <name evidence="4" type="ORF">BECKH772C_GA0070978_1004815</name>
</gene>
<keyword evidence="1" id="KW-0472">Membrane</keyword>
<dbReference type="EMBL" id="CAADFJ010000048">
    <property type="protein sequence ID" value="VFK00584.1"/>
    <property type="molecule type" value="Genomic_DNA"/>
</dbReference>
<sequence length="73" mass="8450">MPLWHRGDRERIAGLIRRIREKAASHPEGKIPEADCRRLATAYYFPWEHGIVLGTLALWGLGYLLYHFIIYGG</sequence>
<dbReference type="EMBL" id="CAADFI010000049">
    <property type="protein sequence ID" value="VFJ93749.1"/>
    <property type="molecule type" value="Genomic_DNA"/>
</dbReference>
<evidence type="ECO:0000313" key="4">
    <source>
        <dbReference type="EMBL" id="VFK00584.1"/>
    </source>
</evidence>
<dbReference type="AlphaFoldDB" id="A0A450UKI9"/>
<proteinExistence type="predicted"/>
<name>A0A450UKI9_9GAMM</name>
<keyword evidence="1" id="KW-0812">Transmembrane</keyword>